<dbReference type="OrthoDB" id="9793734at2"/>
<sequence>MSSKERLLKVTFDEVYENGYYATSVDKILKKAKLNKGSMYHFFKSKKELMLAVIDAHIFEYIDKKYSEILKTDKNYIDEMFKVLYNKETFNFTFGCRLNTLVQELSHHDKDFKEALEKVYFHFEKVLEQVLQKASDNNEIEYSDIKGLAVFVVACIEGALSTAKKSQDGKHFETCIKQLEEFFKKIEK</sequence>
<feature type="DNA-binding region" description="H-T-H motif" evidence="4">
    <location>
        <begin position="24"/>
        <end position="43"/>
    </location>
</feature>
<dbReference type="PANTHER" id="PTHR47506">
    <property type="entry name" value="TRANSCRIPTIONAL REGULATORY PROTEIN"/>
    <property type="match status" value="1"/>
</dbReference>
<accession>A0A4Q1B1K5</accession>
<organism evidence="6 7">
    <name type="scientific">Halarcobacter mediterraneus</name>
    <dbReference type="NCBI Taxonomy" id="2023153"/>
    <lineage>
        <taxon>Bacteria</taxon>
        <taxon>Pseudomonadati</taxon>
        <taxon>Campylobacterota</taxon>
        <taxon>Epsilonproteobacteria</taxon>
        <taxon>Campylobacterales</taxon>
        <taxon>Arcobacteraceae</taxon>
        <taxon>Halarcobacter</taxon>
    </lineage>
</organism>
<evidence type="ECO:0000313" key="6">
    <source>
        <dbReference type="EMBL" id="RXK12466.1"/>
    </source>
</evidence>
<keyword evidence="3" id="KW-0804">Transcription</keyword>
<dbReference type="PROSITE" id="PS50977">
    <property type="entry name" value="HTH_TETR_2"/>
    <property type="match status" value="1"/>
</dbReference>
<dbReference type="InterPro" id="IPR001647">
    <property type="entry name" value="HTH_TetR"/>
</dbReference>
<dbReference type="SUPFAM" id="SSF48498">
    <property type="entry name" value="Tetracyclin repressor-like, C-terminal domain"/>
    <property type="match status" value="1"/>
</dbReference>
<keyword evidence="7" id="KW-1185">Reference proteome</keyword>
<evidence type="ECO:0000313" key="7">
    <source>
        <dbReference type="Proteomes" id="UP000289718"/>
    </source>
</evidence>
<keyword evidence="1" id="KW-0805">Transcription regulation</keyword>
<evidence type="ECO:0000259" key="5">
    <source>
        <dbReference type="PROSITE" id="PS50977"/>
    </source>
</evidence>
<name>A0A4Q1B1K5_9BACT</name>
<evidence type="ECO:0000256" key="4">
    <source>
        <dbReference type="PROSITE-ProRule" id="PRU00335"/>
    </source>
</evidence>
<reference evidence="6 7" key="1">
    <citation type="submission" date="2017-09" db="EMBL/GenBank/DDBJ databases">
        <title>Genomics of the genus Arcobacter.</title>
        <authorList>
            <person name="Perez-Cataluna A."/>
            <person name="Figueras M.J."/>
            <person name="Salas-Masso N."/>
        </authorList>
    </citation>
    <scope>NUCLEOTIDE SEQUENCE [LARGE SCALE GENOMIC DNA]</scope>
    <source>
        <strain evidence="6 7">F156-34</strain>
    </source>
</reference>
<feature type="domain" description="HTH tetR-type" evidence="5">
    <location>
        <begin position="1"/>
        <end position="61"/>
    </location>
</feature>
<dbReference type="RefSeq" id="WP_129061525.1">
    <property type="nucleotide sequence ID" value="NZ_NXIE01000003.1"/>
</dbReference>
<dbReference type="GO" id="GO:0003677">
    <property type="term" value="F:DNA binding"/>
    <property type="evidence" value="ECO:0007669"/>
    <property type="project" value="UniProtKB-UniRule"/>
</dbReference>
<dbReference type="PRINTS" id="PR00455">
    <property type="entry name" value="HTHTETR"/>
</dbReference>
<dbReference type="AlphaFoldDB" id="A0A4Q1B1K5"/>
<comment type="caution">
    <text evidence="6">The sequence shown here is derived from an EMBL/GenBank/DDBJ whole genome shotgun (WGS) entry which is preliminary data.</text>
</comment>
<dbReference type="Gene3D" id="1.10.357.10">
    <property type="entry name" value="Tetracycline Repressor, domain 2"/>
    <property type="match status" value="1"/>
</dbReference>
<dbReference type="InterPro" id="IPR023772">
    <property type="entry name" value="DNA-bd_HTH_TetR-type_CS"/>
</dbReference>
<dbReference type="InterPro" id="IPR054156">
    <property type="entry name" value="YxaF_TetR_C"/>
</dbReference>
<dbReference type="SUPFAM" id="SSF46689">
    <property type="entry name" value="Homeodomain-like"/>
    <property type="match status" value="1"/>
</dbReference>
<keyword evidence="2 4" id="KW-0238">DNA-binding</keyword>
<proteinExistence type="predicted"/>
<dbReference type="Proteomes" id="UP000289718">
    <property type="component" value="Unassembled WGS sequence"/>
</dbReference>
<dbReference type="EMBL" id="NXIE01000003">
    <property type="protein sequence ID" value="RXK12466.1"/>
    <property type="molecule type" value="Genomic_DNA"/>
</dbReference>
<gene>
    <name evidence="6" type="ORF">CP965_07730</name>
</gene>
<dbReference type="PROSITE" id="PS01081">
    <property type="entry name" value="HTH_TETR_1"/>
    <property type="match status" value="1"/>
</dbReference>
<evidence type="ECO:0000256" key="2">
    <source>
        <dbReference type="ARBA" id="ARBA00023125"/>
    </source>
</evidence>
<dbReference type="Pfam" id="PF21993">
    <property type="entry name" value="TetR_C_13_2"/>
    <property type="match status" value="1"/>
</dbReference>
<dbReference type="InterPro" id="IPR009057">
    <property type="entry name" value="Homeodomain-like_sf"/>
</dbReference>
<dbReference type="PANTHER" id="PTHR47506:SF1">
    <property type="entry name" value="HTH-TYPE TRANSCRIPTIONAL REGULATOR YJDC"/>
    <property type="match status" value="1"/>
</dbReference>
<evidence type="ECO:0000256" key="3">
    <source>
        <dbReference type="ARBA" id="ARBA00023163"/>
    </source>
</evidence>
<protein>
    <recommendedName>
        <fullName evidence="5">HTH tetR-type domain-containing protein</fullName>
    </recommendedName>
</protein>
<evidence type="ECO:0000256" key="1">
    <source>
        <dbReference type="ARBA" id="ARBA00023015"/>
    </source>
</evidence>
<dbReference type="Pfam" id="PF00440">
    <property type="entry name" value="TetR_N"/>
    <property type="match status" value="1"/>
</dbReference>
<dbReference type="InterPro" id="IPR036271">
    <property type="entry name" value="Tet_transcr_reg_TetR-rel_C_sf"/>
</dbReference>